<accession>D1AA71</accession>
<sequence length="162" mass="18697">MAYQVPFETVLRGLRERLDEEDLAEVCDLLMWRTPDNGAELRDVCKNWLRHGTAEEVSAALTINGGTYFRTRDEWEAELRAVVDRFPQFRERVERILRDWDDRHKTRAAREALQGGASLSFVADAYGITEERLPPGSTNTFARTPLRTLSHEPLPKPRLSRT</sequence>
<evidence type="ECO:0000256" key="1">
    <source>
        <dbReference type="SAM" id="MobiDB-lite"/>
    </source>
</evidence>
<protein>
    <submittedName>
        <fullName evidence="2">Uncharacterized protein</fullName>
    </submittedName>
</protein>
<dbReference type="eggNOG" id="ENOG5030J97">
    <property type="taxonomic scope" value="Bacteria"/>
</dbReference>
<organism evidence="2 3">
    <name type="scientific">Thermomonospora curvata (strain ATCC 19995 / DSM 43183 / JCM 3096 / KCTC 9072 / NBRC 15933 / NCIMB 10081 / Henssen B9)</name>
    <dbReference type="NCBI Taxonomy" id="471852"/>
    <lineage>
        <taxon>Bacteria</taxon>
        <taxon>Bacillati</taxon>
        <taxon>Actinomycetota</taxon>
        <taxon>Actinomycetes</taxon>
        <taxon>Streptosporangiales</taxon>
        <taxon>Thermomonosporaceae</taxon>
        <taxon>Thermomonospora</taxon>
    </lineage>
</organism>
<dbReference type="Proteomes" id="UP000001918">
    <property type="component" value="Chromosome"/>
</dbReference>
<dbReference type="KEGG" id="tcu:Tcur_1428"/>
<evidence type="ECO:0000313" key="3">
    <source>
        <dbReference type="Proteomes" id="UP000001918"/>
    </source>
</evidence>
<evidence type="ECO:0000313" key="2">
    <source>
        <dbReference type="EMBL" id="ACY97007.1"/>
    </source>
</evidence>
<dbReference type="HOGENOM" id="CLU_1730543_0_0_11"/>
<proteinExistence type="predicted"/>
<feature type="region of interest" description="Disordered" evidence="1">
    <location>
        <begin position="133"/>
        <end position="162"/>
    </location>
</feature>
<gene>
    <name evidence="2" type="ordered locus">Tcur_1428</name>
</gene>
<dbReference type="EMBL" id="CP001738">
    <property type="protein sequence ID" value="ACY97007.1"/>
    <property type="molecule type" value="Genomic_DNA"/>
</dbReference>
<name>D1AA71_THECD</name>
<keyword evidence="3" id="KW-1185">Reference proteome</keyword>
<dbReference type="RefSeq" id="WP_012851791.1">
    <property type="nucleotide sequence ID" value="NC_013510.1"/>
</dbReference>
<dbReference type="AlphaFoldDB" id="D1AA71"/>
<reference evidence="2 3" key="1">
    <citation type="journal article" date="2011" name="Stand. Genomic Sci.">
        <title>Complete genome sequence of Thermomonospora curvata type strain (B9).</title>
        <authorList>
            <person name="Chertkov O."/>
            <person name="Sikorski J."/>
            <person name="Nolan M."/>
            <person name="Lapidus A."/>
            <person name="Lucas S."/>
            <person name="Del Rio T.G."/>
            <person name="Tice H."/>
            <person name="Cheng J.F."/>
            <person name="Goodwin L."/>
            <person name="Pitluck S."/>
            <person name="Liolios K."/>
            <person name="Ivanova N."/>
            <person name="Mavromatis K."/>
            <person name="Mikhailova N."/>
            <person name="Ovchinnikova G."/>
            <person name="Pati A."/>
            <person name="Chen A."/>
            <person name="Palaniappan K."/>
            <person name="Djao O.D."/>
            <person name="Land M."/>
            <person name="Hauser L."/>
            <person name="Chang Y.J."/>
            <person name="Jeffries C.D."/>
            <person name="Brettin T."/>
            <person name="Han C."/>
            <person name="Detter J.C."/>
            <person name="Rohde M."/>
            <person name="Goker M."/>
            <person name="Woyke T."/>
            <person name="Bristow J."/>
            <person name="Eisen J.A."/>
            <person name="Markowitz V."/>
            <person name="Hugenholtz P."/>
            <person name="Klenk H.P."/>
            <person name="Kyrpides N.C."/>
        </authorList>
    </citation>
    <scope>NUCLEOTIDE SEQUENCE [LARGE SCALE GENOMIC DNA]</scope>
    <source>
        <strain evidence="3">ATCC 19995 / DSM 43183 / JCM 3096 / KCTC 9072 / NBRC 15933 / NCIMB 10081 / Henssen B9</strain>
    </source>
</reference>
<dbReference type="OrthoDB" id="3535573at2"/>